<keyword evidence="6" id="KW-0482">Metalloprotease</keyword>
<keyword evidence="3" id="KW-0645">Protease</keyword>
<dbReference type="PANTHER" id="PTHR11705:SF143">
    <property type="entry name" value="SLL0236 PROTEIN"/>
    <property type="match status" value="1"/>
</dbReference>
<evidence type="ECO:0000256" key="6">
    <source>
        <dbReference type="ARBA" id="ARBA00023049"/>
    </source>
</evidence>
<dbReference type="CDD" id="cd03859">
    <property type="entry name" value="M14_CPT"/>
    <property type="match status" value="1"/>
</dbReference>
<feature type="domain" description="Peptidase M14" evidence="9">
    <location>
        <begin position="270"/>
        <end position="614"/>
    </location>
</feature>
<name>A0A6J4SEI7_9ACTN</name>
<dbReference type="PANTHER" id="PTHR11705">
    <property type="entry name" value="PROTEASE FAMILY M14 CARBOXYPEPTIDASE A,B"/>
    <property type="match status" value="1"/>
</dbReference>
<evidence type="ECO:0000256" key="8">
    <source>
        <dbReference type="SAM" id="MobiDB-lite"/>
    </source>
</evidence>
<keyword evidence="4 10" id="KW-0378">Hydrolase</keyword>
<feature type="compositionally biased region" description="Polar residues" evidence="8">
    <location>
        <begin position="477"/>
        <end position="492"/>
    </location>
</feature>
<dbReference type="Pfam" id="PF00246">
    <property type="entry name" value="Peptidase_M14"/>
    <property type="match status" value="1"/>
</dbReference>
<protein>
    <submittedName>
        <fullName evidence="10">Carboxypeptidase T</fullName>
        <ecNumber evidence="10">3.4.17.18</ecNumber>
    </submittedName>
</protein>
<dbReference type="InterPro" id="IPR033810">
    <property type="entry name" value="Carboxypeptidase_T"/>
</dbReference>
<comment type="similarity">
    <text evidence="2 7">Belongs to the peptidase M14 family.</text>
</comment>
<evidence type="ECO:0000313" key="10">
    <source>
        <dbReference type="EMBL" id="CAA9491983.1"/>
    </source>
</evidence>
<accession>A0A6J4SEI7</accession>
<evidence type="ECO:0000256" key="4">
    <source>
        <dbReference type="ARBA" id="ARBA00022801"/>
    </source>
</evidence>
<dbReference type="GO" id="GO:0008270">
    <property type="term" value="F:zinc ion binding"/>
    <property type="evidence" value="ECO:0007669"/>
    <property type="project" value="InterPro"/>
</dbReference>
<sequence>MLAGAGAAELRGEVGRAVVVSHRHRSRRKIRTTFALGENMNSRFTVLLAAATTVLAAPSGASAAQLLDTSVSSPAAQKRVCHDQLASGPGVIQRRVDLAGVSAIRADLDASGGDWDLGLFDGVSRKTIGGSAGFGSDEMAETFHFSGPVIVQACRRTGSASTAKLSVTATELPKPSGKIGEIKLVEIETKTDADKARLQELGIDYTEHAGHSHMQAVLYGDSDVQKVRNAGFSFDVIIADLFQHDIKKRSADDLFQRENAKSGLPSGRTGYRRLADFDSDMKALAEANPALVKPIVLEKTTLEGRPIQGIEITENASNLSDGKPVFLQFGAHHAREWPSAEMPMEFAHDLVKSFGKDPEITDLMRRVRTIIVPVVNRDGFNLSREASVDLRATGASDRITGPFTEGTLVDEVANNTPAHLVAILADGQTGNFAYKRRNCRVVDKQTPKPGECGQSGNRTRGTDPNRNYGGFWGGPGASSSPTSDTYRGSGPNSEPEMQAVRALISSRQVATAITNHTYSNLVLRPPAIKEAGAPPDEPIYKKLGDDMAAQNGYQSQKSFELYDTTGSMEDWSYYATGGLGFTFEIGPHEFHPEYQQVINEYEGTGTFKGKGNRAAYLVALRHTADTANHGVIEGRAKPGSTLKLTKEFQTSTYKGAKPASFADKLETTYTVPQNGKVSWHVNQSTRPILRGAFTPNVDPTPVRTIADDGQPLAPGTGARNPATTAEVPFQVKADDAREAVKIRVDWADPEDDFDLTVFKRVGDAWIEAGKSVSMQNDDREAVTGFAEGGNFEEVVLPKPDVADYKMRVTNWGAADPNWTYKIQYFKAGATPLQLKGTEAWNLSCENGRTTKVTVERGQVFDGGQLCGGDAAASSEPAAMAAVAKGVAAGKAPMRFSLVVKRAALRQALERGLAARANCSAPCRLNVGLTVDKRTAKRLKLKQRTVATARVTRSFAGTKKLTIRFTKAAQRRLARTRSAKLGIVATATGQDGVATVRRSLTIKR</sequence>
<comment type="cofactor">
    <cofactor evidence="1">
        <name>Zn(2+)</name>
        <dbReference type="ChEBI" id="CHEBI:29105"/>
    </cofactor>
</comment>
<evidence type="ECO:0000256" key="7">
    <source>
        <dbReference type="PROSITE-ProRule" id="PRU01379"/>
    </source>
</evidence>
<dbReference type="GO" id="GO:0005615">
    <property type="term" value="C:extracellular space"/>
    <property type="evidence" value="ECO:0007669"/>
    <property type="project" value="TreeGrafter"/>
</dbReference>
<feature type="active site" description="Proton donor/acceptor" evidence="7">
    <location>
        <position position="584"/>
    </location>
</feature>
<dbReference type="SMART" id="SM00631">
    <property type="entry name" value="Zn_pept"/>
    <property type="match status" value="1"/>
</dbReference>
<dbReference type="GO" id="GO:0006508">
    <property type="term" value="P:proteolysis"/>
    <property type="evidence" value="ECO:0007669"/>
    <property type="project" value="UniProtKB-KW"/>
</dbReference>
<evidence type="ECO:0000256" key="3">
    <source>
        <dbReference type="ARBA" id="ARBA00022670"/>
    </source>
</evidence>
<dbReference type="EMBL" id="CADCVT010000141">
    <property type="protein sequence ID" value="CAA9491983.1"/>
    <property type="molecule type" value="Genomic_DNA"/>
</dbReference>
<dbReference type="SUPFAM" id="SSF53187">
    <property type="entry name" value="Zn-dependent exopeptidases"/>
    <property type="match status" value="1"/>
</dbReference>
<feature type="compositionally biased region" description="Polar residues" evidence="8">
    <location>
        <begin position="454"/>
        <end position="465"/>
    </location>
</feature>
<organism evidence="10">
    <name type="scientific">uncultured Solirubrobacteraceae bacterium</name>
    <dbReference type="NCBI Taxonomy" id="1162706"/>
    <lineage>
        <taxon>Bacteria</taxon>
        <taxon>Bacillati</taxon>
        <taxon>Actinomycetota</taxon>
        <taxon>Thermoleophilia</taxon>
        <taxon>Solirubrobacterales</taxon>
        <taxon>Solirubrobacteraceae</taxon>
        <taxon>environmental samples</taxon>
    </lineage>
</organism>
<dbReference type="AlphaFoldDB" id="A0A6J4SEI7"/>
<feature type="region of interest" description="Disordered" evidence="8">
    <location>
        <begin position="445"/>
        <end position="494"/>
    </location>
</feature>
<evidence type="ECO:0000256" key="5">
    <source>
        <dbReference type="ARBA" id="ARBA00022833"/>
    </source>
</evidence>
<dbReference type="Gene3D" id="3.40.630.10">
    <property type="entry name" value="Zn peptidases"/>
    <property type="match status" value="1"/>
</dbReference>
<dbReference type="PROSITE" id="PS52035">
    <property type="entry name" value="PEPTIDASE_M14"/>
    <property type="match status" value="1"/>
</dbReference>
<dbReference type="GO" id="GO:0004181">
    <property type="term" value="F:metallocarboxypeptidase activity"/>
    <property type="evidence" value="ECO:0007669"/>
    <property type="project" value="InterPro"/>
</dbReference>
<gene>
    <name evidence="10" type="ORF">AVDCRST_MAG85-1280</name>
</gene>
<reference evidence="10" key="1">
    <citation type="submission" date="2020-02" db="EMBL/GenBank/DDBJ databases">
        <authorList>
            <person name="Meier V. D."/>
        </authorList>
    </citation>
    <scope>NUCLEOTIDE SEQUENCE</scope>
    <source>
        <strain evidence="10">AVDCRST_MAG85</strain>
    </source>
</reference>
<dbReference type="InterPro" id="IPR000834">
    <property type="entry name" value="Peptidase_M14"/>
</dbReference>
<evidence type="ECO:0000256" key="2">
    <source>
        <dbReference type="ARBA" id="ARBA00005988"/>
    </source>
</evidence>
<evidence type="ECO:0000259" key="9">
    <source>
        <dbReference type="PROSITE" id="PS52035"/>
    </source>
</evidence>
<dbReference type="EC" id="3.4.17.18" evidence="10"/>
<keyword evidence="5" id="KW-0862">Zinc</keyword>
<keyword evidence="10" id="KW-0121">Carboxypeptidase</keyword>
<proteinExistence type="inferred from homology"/>
<evidence type="ECO:0000256" key="1">
    <source>
        <dbReference type="ARBA" id="ARBA00001947"/>
    </source>
</evidence>